<keyword evidence="5" id="KW-0347">Helicase</keyword>
<dbReference type="EMBL" id="GL349437">
    <property type="protein sequence ID" value="KNC53702.1"/>
    <property type="molecule type" value="Genomic_DNA"/>
</dbReference>
<dbReference type="GO" id="GO:0003677">
    <property type="term" value="F:DNA binding"/>
    <property type="evidence" value="ECO:0007669"/>
    <property type="project" value="UniProtKB-KW"/>
</dbReference>
<dbReference type="Gene3D" id="3.40.50.10810">
    <property type="entry name" value="Tandem AAA-ATPase domain"/>
    <property type="match status" value="1"/>
</dbReference>
<dbReference type="InterPro" id="IPR027417">
    <property type="entry name" value="P-loop_NTPase"/>
</dbReference>
<feature type="region of interest" description="Disordered" evidence="9">
    <location>
        <begin position="1"/>
        <end position="48"/>
    </location>
</feature>
<feature type="domain" description="Helicase ATP-binding" evidence="10">
    <location>
        <begin position="71"/>
        <end position="242"/>
    </location>
</feature>
<dbReference type="InterPro" id="IPR014001">
    <property type="entry name" value="Helicase_ATP-bd"/>
</dbReference>
<keyword evidence="8" id="KW-0539">Nucleus</keyword>
<evidence type="ECO:0000256" key="8">
    <source>
        <dbReference type="ARBA" id="ARBA00023242"/>
    </source>
</evidence>
<dbReference type="InterPro" id="IPR000330">
    <property type="entry name" value="SNF2_N"/>
</dbReference>
<dbReference type="PROSITE" id="PS51194">
    <property type="entry name" value="HELICASE_CTER"/>
    <property type="match status" value="1"/>
</dbReference>
<dbReference type="SMART" id="SM00490">
    <property type="entry name" value="HELICc"/>
    <property type="match status" value="1"/>
</dbReference>
<dbReference type="OMA" id="CATERDA"/>
<evidence type="ECO:0000256" key="3">
    <source>
        <dbReference type="ARBA" id="ARBA00022741"/>
    </source>
</evidence>
<dbReference type="GO" id="GO:0016887">
    <property type="term" value="F:ATP hydrolysis activity"/>
    <property type="evidence" value="ECO:0007669"/>
    <property type="project" value="InterPro"/>
</dbReference>
<evidence type="ECO:0000256" key="5">
    <source>
        <dbReference type="ARBA" id="ARBA00022806"/>
    </source>
</evidence>
<reference evidence="12 13" key="1">
    <citation type="submission" date="2010-05" db="EMBL/GenBank/DDBJ databases">
        <title>The Genome Sequence of Thecamonas trahens ATCC 50062.</title>
        <authorList>
            <consortium name="The Broad Institute Genome Sequencing Platform"/>
            <person name="Russ C."/>
            <person name="Cuomo C."/>
            <person name="Shea T."/>
            <person name="Young S.K."/>
            <person name="Zeng Q."/>
            <person name="Koehrsen M."/>
            <person name="Haas B."/>
            <person name="Borodovsky M."/>
            <person name="Guigo R."/>
            <person name="Alvarado L."/>
            <person name="Berlin A."/>
            <person name="Bochicchio J."/>
            <person name="Borenstein D."/>
            <person name="Chapman S."/>
            <person name="Chen Z."/>
            <person name="Freedman E."/>
            <person name="Gellesch M."/>
            <person name="Goldberg J."/>
            <person name="Griggs A."/>
            <person name="Gujja S."/>
            <person name="Heilman E."/>
            <person name="Heiman D."/>
            <person name="Hepburn T."/>
            <person name="Howarth C."/>
            <person name="Jen D."/>
            <person name="Larson L."/>
            <person name="Mehta T."/>
            <person name="Park D."/>
            <person name="Pearson M."/>
            <person name="Roberts A."/>
            <person name="Saif S."/>
            <person name="Shenoy N."/>
            <person name="Sisk P."/>
            <person name="Stolte C."/>
            <person name="Sykes S."/>
            <person name="Thomson T."/>
            <person name="Walk T."/>
            <person name="White J."/>
            <person name="Yandava C."/>
            <person name="Burger G."/>
            <person name="Gray M.W."/>
            <person name="Holland P.W.H."/>
            <person name="King N."/>
            <person name="Lang F.B.F."/>
            <person name="Roger A.J."/>
            <person name="Ruiz-Trillo I."/>
            <person name="Lander E."/>
            <person name="Nusbaum C."/>
        </authorList>
    </citation>
    <scope>NUCLEOTIDE SEQUENCE [LARGE SCALE GENOMIC DNA]</scope>
    <source>
        <strain evidence="12 13">ATCC 50062</strain>
    </source>
</reference>
<keyword evidence="7" id="KW-0238">DNA-binding</keyword>
<dbReference type="GO" id="GO:0005634">
    <property type="term" value="C:nucleus"/>
    <property type="evidence" value="ECO:0007669"/>
    <property type="project" value="UniProtKB-SubCell"/>
</dbReference>
<keyword evidence="6" id="KW-0067">ATP-binding</keyword>
<name>A0A0L0DN20_THETB</name>
<dbReference type="GO" id="GO:0005524">
    <property type="term" value="F:ATP binding"/>
    <property type="evidence" value="ECO:0007669"/>
    <property type="project" value="UniProtKB-KW"/>
</dbReference>
<evidence type="ECO:0000259" key="10">
    <source>
        <dbReference type="PROSITE" id="PS51192"/>
    </source>
</evidence>
<dbReference type="RefSeq" id="XP_013762016.1">
    <property type="nucleotide sequence ID" value="XM_013906562.1"/>
</dbReference>
<keyword evidence="4" id="KW-0378">Hydrolase</keyword>
<evidence type="ECO:0000256" key="4">
    <source>
        <dbReference type="ARBA" id="ARBA00022801"/>
    </source>
</evidence>
<organism evidence="12 13">
    <name type="scientific">Thecamonas trahens ATCC 50062</name>
    <dbReference type="NCBI Taxonomy" id="461836"/>
    <lineage>
        <taxon>Eukaryota</taxon>
        <taxon>Apusozoa</taxon>
        <taxon>Apusomonadida</taxon>
        <taxon>Apusomonadidae</taxon>
        <taxon>Thecamonas</taxon>
    </lineage>
</organism>
<comment type="subcellular location">
    <subcellularLocation>
        <location evidence="1">Nucleus</location>
    </subcellularLocation>
</comment>
<evidence type="ECO:0000313" key="12">
    <source>
        <dbReference type="EMBL" id="KNC53702.1"/>
    </source>
</evidence>
<comment type="similarity">
    <text evidence="2">Belongs to the SNF2/RAD54 helicase family.</text>
</comment>
<dbReference type="InterPro" id="IPR001650">
    <property type="entry name" value="Helicase_C-like"/>
</dbReference>
<dbReference type="InterPro" id="IPR044574">
    <property type="entry name" value="ARIP4-like"/>
</dbReference>
<evidence type="ECO:0000313" key="13">
    <source>
        <dbReference type="Proteomes" id="UP000054408"/>
    </source>
</evidence>
<dbReference type="CDD" id="cd18793">
    <property type="entry name" value="SF2_C_SNF"/>
    <property type="match status" value="1"/>
</dbReference>
<dbReference type="PROSITE" id="PS51192">
    <property type="entry name" value="HELICASE_ATP_BIND_1"/>
    <property type="match status" value="1"/>
</dbReference>
<evidence type="ECO:0000256" key="7">
    <source>
        <dbReference type="ARBA" id="ARBA00023125"/>
    </source>
</evidence>
<dbReference type="InterPro" id="IPR038718">
    <property type="entry name" value="SNF2-like_sf"/>
</dbReference>
<dbReference type="STRING" id="461836.A0A0L0DN20"/>
<evidence type="ECO:0000256" key="9">
    <source>
        <dbReference type="SAM" id="MobiDB-lite"/>
    </source>
</evidence>
<gene>
    <name evidence="12" type="ORF">AMSG_01413</name>
</gene>
<dbReference type="OrthoDB" id="2020972at2759"/>
<dbReference type="Pfam" id="PF00271">
    <property type="entry name" value="Helicase_C"/>
    <property type="match status" value="1"/>
</dbReference>
<dbReference type="Gene3D" id="3.40.50.300">
    <property type="entry name" value="P-loop containing nucleotide triphosphate hydrolases"/>
    <property type="match status" value="1"/>
</dbReference>
<dbReference type="AlphaFoldDB" id="A0A0L0DN20"/>
<dbReference type="eggNOG" id="KOG1016">
    <property type="taxonomic scope" value="Eukaryota"/>
</dbReference>
<dbReference type="PANTHER" id="PTHR45797:SF1">
    <property type="entry name" value="HELICASE ARIP4"/>
    <property type="match status" value="1"/>
</dbReference>
<dbReference type="SMART" id="SM00487">
    <property type="entry name" value="DEXDc"/>
    <property type="match status" value="1"/>
</dbReference>
<dbReference type="GO" id="GO:0004386">
    <property type="term" value="F:helicase activity"/>
    <property type="evidence" value="ECO:0007669"/>
    <property type="project" value="UniProtKB-KW"/>
</dbReference>
<feature type="domain" description="Helicase C-terminal" evidence="11">
    <location>
        <begin position="483"/>
        <end position="634"/>
    </location>
</feature>
<dbReference type="Proteomes" id="UP000054408">
    <property type="component" value="Unassembled WGS sequence"/>
</dbReference>
<dbReference type="InterPro" id="IPR049730">
    <property type="entry name" value="SNF2/RAD54-like_C"/>
</dbReference>
<dbReference type="SUPFAM" id="SSF52540">
    <property type="entry name" value="P-loop containing nucleoside triphosphate hydrolases"/>
    <property type="match status" value="2"/>
</dbReference>
<dbReference type="PANTHER" id="PTHR45797">
    <property type="entry name" value="RAD54-LIKE"/>
    <property type="match status" value="1"/>
</dbReference>
<evidence type="ECO:0000256" key="1">
    <source>
        <dbReference type="ARBA" id="ARBA00004123"/>
    </source>
</evidence>
<protein>
    <submittedName>
        <fullName evidence="12">Uncharacterized protein</fullName>
    </submittedName>
</protein>
<keyword evidence="13" id="KW-1185">Reference proteome</keyword>
<evidence type="ECO:0000256" key="6">
    <source>
        <dbReference type="ARBA" id="ARBA00022840"/>
    </source>
</evidence>
<dbReference type="GeneID" id="25561163"/>
<evidence type="ECO:0000259" key="11">
    <source>
        <dbReference type="PROSITE" id="PS51194"/>
    </source>
</evidence>
<keyword evidence="3" id="KW-0547">Nucleotide-binding</keyword>
<accession>A0A0L0DN20</accession>
<evidence type="ECO:0000256" key="2">
    <source>
        <dbReference type="ARBA" id="ARBA00007025"/>
    </source>
</evidence>
<sequence length="758" mass="82671">MGKRRRTPSPGAPATNHLPSESRESDSDDEPLSSLRLPPRPPPLPIESHTPSHILALLKEHQVDGIRFLWRAVVLRGSGGVLAHTMGLGKTLQAIVLAAAFLRARVGSHVLVVAPVNVVGNWAAEFARWFAPPHSITVTVADESLGVGGRQALKAWKRLGGVAVIGYEQVVSLLRREQTRELLRELPHLVIADEGHRLKNAATATWQALASISTPRRVVLTGSPLQNNLEEYFHMVEYVAAGYLGDVASFRTKFGKPIAAGSTMDSSLEAVKLSRERIVVLHSILAPVVHRRDYSVVASTLPPKTDVVLFCKLSYVQRRLYRRWLAEGTRSLFKAYHTLLKVWNHPDTLVAGGEGEVDDASSHGGCGPGRALDVPPLGGLIPDDLFDAVLLGEPRRGTGAKQKDDAAAREPPRSLFTSYLAGAPEAAARMSAAREREKKQSTVRHGRGARPQRENWYAGILDRAAGYVAGRAEVSGKMVVALELLRRVWASGERALVFSQSLAVLDMFEKHLADNEFAGLAVFRLDGSTRAGQRQEDIAAFNSAGRGPRVYLISTRAGCVGINLVTATRAILFDVSWNPAHDLQATYRLYRFGQQRPVFIYRLVSDGTMEAKIFGRQMLKQSLALRVVDDAVVERFFHSRALRDLFELVERDECEIDADVVTRDAWLQGVVDSDAGGWILGCEDVDAMLGSGAERALSVGEKTAILAEWDVLQVLEAEQRKLVAREEVGMGLRQAKAGMRSGLVAVDLSAGVGISSGK</sequence>
<proteinExistence type="inferred from homology"/>
<dbReference type="Pfam" id="PF00176">
    <property type="entry name" value="SNF2-rel_dom"/>
    <property type="match status" value="1"/>
</dbReference>